<keyword evidence="1" id="KW-0472">Membrane</keyword>
<feature type="transmembrane region" description="Helical" evidence="1">
    <location>
        <begin position="47"/>
        <end position="69"/>
    </location>
</feature>
<dbReference type="AlphaFoldDB" id="A0A086A1L4"/>
<keyword evidence="1" id="KW-0812">Transmembrane</keyword>
<name>A0A086A1L4_9FLAO</name>
<evidence type="ECO:0000313" key="2">
    <source>
        <dbReference type="EMBL" id="KFF10578.1"/>
    </source>
</evidence>
<sequence length="86" mass="10200">MIGMKMKGVRLFLCVRHINIFSQTNVIKSSNKNIAFNRKMSTLSEKLFVFVYNIIKKIICCFCLYLLIYTMKSIAMNKKYEESNDW</sequence>
<reference evidence="2 3" key="1">
    <citation type="submission" date="2014-07" db="EMBL/GenBank/DDBJ databases">
        <title>Genome of Chryseobacterium soli DSM 19298.</title>
        <authorList>
            <person name="Stropko S.J."/>
            <person name="Pipes S.E."/>
            <person name="Newman J."/>
        </authorList>
    </citation>
    <scope>NUCLEOTIDE SEQUENCE [LARGE SCALE GENOMIC DNA]</scope>
    <source>
        <strain evidence="2 3">DSM 19298</strain>
    </source>
</reference>
<dbReference type="Proteomes" id="UP000028705">
    <property type="component" value="Unassembled WGS sequence"/>
</dbReference>
<accession>A0A086A1L4</accession>
<keyword evidence="3" id="KW-1185">Reference proteome</keyword>
<organism evidence="2 3">
    <name type="scientific">Chryseobacterium soli</name>
    <dbReference type="NCBI Taxonomy" id="445961"/>
    <lineage>
        <taxon>Bacteria</taxon>
        <taxon>Pseudomonadati</taxon>
        <taxon>Bacteroidota</taxon>
        <taxon>Flavobacteriia</taxon>
        <taxon>Flavobacteriales</taxon>
        <taxon>Weeksellaceae</taxon>
        <taxon>Chryseobacterium group</taxon>
        <taxon>Chryseobacterium</taxon>
    </lineage>
</organism>
<protein>
    <submittedName>
        <fullName evidence="2">Uncharacterized protein</fullName>
    </submittedName>
</protein>
<comment type="caution">
    <text evidence="2">The sequence shown here is derived from an EMBL/GenBank/DDBJ whole genome shotgun (WGS) entry which is preliminary data.</text>
</comment>
<keyword evidence="1" id="KW-1133">Transmembrane helix</keyword>
<evidence type="ECO:0000313" key="3">
    <source>
        <dbReference type="Proteomes" id="UP000028705"/>
    </source>
</evidence>
<proteinExistence type="predicted"/>
<dbReference type="EMBL" id="JPRH01000010">
    <property type="protein sequence ID" value="KFF10578.1"/>
    <property type="molecule type" value="Genomic_DNA"/>
</dbReference>
<gene>
    <name evidence="2" type="ORF">IW15_19780</name>
</gene>
<evidence type="ECO:0000256" key="1">
    <source>
        <dbReference type="SAM" id="Phobius"/>
    </source>
</evidence>